<dbReference type="Gene3D" id="2.60.40.2070">
    <property type="match status" value="1"/>
</dbReference>
<dbReference type="InterPro" id="IPR043142">
    <property type="entry name" value="PapC-like_C_sf"/>
</dbReference>
<keyword evidence="3" id="KW-0813">Transport</keyword>
<keyword evidence="8" id="KW-0472">Membrane</keyword>
<sequence length="852" mass="93285">MSKKKVLFHPRFGPSHLGWILLIPIITPCIFPGSKALAREFFNPAFLQIGGEGSESSPDLSAFEDSNSQAAGEYRVDIWLNNAFVETRNLYFSRKKDDEGNDTLAPCISLAILKSYGVRTESFPALQEKEGCVNISAIPQAAARFNFNTQRLLLSLPQAALVANARGYVSPDQYDEGIPALLLNYRFSGANNYAQAANTQDSNSQYLNLRPGLNIGPWRLRNYTTWNRDSSGQGSWDNVYTYLQRNIVSLKGQLTLGDSSSPADIFDSVPFRGAQLASDDEMLPESLRGYAPIVRGTARSNAQVVIRQNGYIIYQSYVAPGSFEITDMYATGGSGDLQVTINEADGSSQNFVVPYASLPVLQREGRFKYSITSGQYRSYDGDVDKTSFSQLTGIYGLPFNMTAYGGVQAASKYQSLAFGLGKNFGDFGAFSADVTQAWSKPQDQMKENGQSWRVRYSKNFAETGTNFAIAGYRYSTSDYYSLAEVMDSYRSNQIGYTPYRTRNRTELTLNQNLSDKLGSLSLSLLREDYWRSQQRMESISAGYNNSWNSISYSLNYSYSRNSSNWVGGRSYDKDQVVSFNISVPLERWLSNTWANYTVSSSKPGNTTNSVGIGGTALPDNNLYWNMQQGYTSQGGGNNGHLDGGYRGTYGEVSAGYGYDRNVRRLNYGLEGGVLAHADGITFSQAFGDTAALVAAPGAAGVGVYNQTGVKTDFRGYTVVPNVAPYRRSDMALDTTTLPDDVDLDLTTQSVVPTRGAIVRASFVAQVGSRVMMRLTRNGSPIPFGATVTDPSQQNKQASIVGDDGQVYLNGLAPVGSLLVQWGKDSDKQCRVAYQLPQDGAQGGIKVINGDCH</sequence>
<accession>A0A542BHV6</accession>
<dbReference type="Gene3D" id="3.10.20.410">
    <property type="match status" value="1"/>
</dbReference>
<organism evidence="13">
    <name type="scientific">Serratia fonticola</name>
    <dbReference type="NCBI Taxonomy" id="47917"/>
    <lineage>
        <taxon>Bacteria</taxon>
        <taxon>Pseudomonadati</taxon>
        <taxon>Pseudomonadota</taxon>
        <taxon>Gammaproteobacteria</taxon>
        <taxon>Enterobacterales</taxon>
        <taxon>Yersiniaceae</taxon>
        <taxon>Serratia</taxon>
    </lineage>
</organism>
<dbReference type="Pfam" id="PF13954">
    <property type="entry name" value="PapC_N"/>
    <property type="match status" value="1"/>
</dbReference>
<dbReference type="PANTHER" id="PTHR30451">
    <property type="entry name" value="OUTER MEMBRANE USHER PROTEIN"/>
    <property type="match status" value="1"/>
</dbReference>
<dbReference type="EMBL" id="VISQ01000001">
    <property type="protein sequence ID" value="TVZ69348.1"/>
    <property type="molecule type" value="Genomic_DNA"/>
</dbReference>
<evidence type="ECO:0000256" key="9">
    <source>
        <dbReference type="ARBA" id="ARBA00023157"/>
    </source>
</evidence>
<dbReference type="Pfam" id="PF13953">
    <property type="entry name" value="PapC_C"/>
    <property type="match status" value="1"/>
</dbReference>
<evidence type="ECO:0000256" key="7">
    <source>
        <dbReference type="ARBA" id="ARBA00022729"/>
    </source>
</evidence>
<dbReference type="GO" id="GO:0015473">
    <property type="term" value="F:fimbrial usher porin activity"/>
    <property type="evidence" value="ECO:0007669"/>
    <property type="project" value="InterPro"/>
</dbReference>
<gene>
    <name evidence="13" type="ORF">FHU10_1853</name>
</gene>
<dbReference type="InterPro" id="IPR000015">
    <property type="entry name" value="Fimb_usher"/>
</dbReference>
<dbReference type="SUPFAM" id="SSF141729">
    <property type="entry name" value="FimD N-terminal domain-like"/>
    <property type="match status" value="1"/>
</dbReference>
<dbReference type="InterPro" id="IPR042186">
    <property type="entry name" value="FimD_plug_dom"/>
</dbReference>
<comment type="similarity">
    <text evidence="2">Belongs to the fimbrial export usher family.</text>
</comment>
<proteinExistence type="inferred from homology"/>
<keyword evidence="10" id="KW-0998">Cell outer membrane</keyword>
<dbReference type="AlphaFoldDB" id="A0A542BHV6"/>
<reference evidence="13" key="2">
    <citation type="submission" date="2019-08" db="EMBL/GenBank/DDBJ databases">
        <title>Investigation of anaerobic lignin degradation for improved lignocellulosic biofuels.</title>
        <authorList>
            <person name="Deangelis K.PhD."/>
        </authorList>
    </citation>
    <scope>NUCLEOTIDE SEQUENCE [LARGE SCALE GENOMIC DNA]</scope>
    <source>
        <strain evidence="13">128R</strain>
    </source>
</reference>
<evidence type="ECO:0000256" key="6">
    <source>
        <dbReference type="ARBA" id="ARBA00022692"/>
    </source>
</evidence>
<evidence type="ECO:0000256" key="4">
    <source>
        <dbReference type="ARBA" id="ARBA00022452"/>
    </source>
</evidence>
<protein>
    <submittedName>
        <fullName evidence="13">Outer membrane usher protein</fullName>
    </submittedName>
</protein>
<comment type="caution">
    <text evidence="13">The sequence shown here is derived from an EMBL/GenBank/DDBJ whole genome shotgun (WGS) entry which is preliminary data.</text>
</comment>
<evidence type="ECO:0000259" key="11">
    <source>
        <dbReference type="Pfam" id="PF13953"/>
    </source>
</evidence>
<dbReference type="InterPro" id="IPR037224">
    <property type="entry name" value="PapC_N_sf"/>
</dbReference>
<name>A0A542BHV6_SERFO</name>
<dbReference type="Gene3D" id="2.60.40.3110">
    <property type="match status" value="1"/>
</dbReference>
<keyword evidence="9" id="KW-1015">Disulfide bond</keyword>
<dbReference type="GO" id="GO:0009279">
    <property type="term" value="C:cell outer membrane"/>
    <property type="evidence" value="ECO:0007669"/>
    <property type="project" value="UniProtKB-SubCell"/>
</dbReference>
<evidence type="ECO:0000256" key="10">
    <source>
        <dbReference type="ARBA" id="ARBA00023237"/>
    </source>
</evidence>
<reference evidence="13" key="1">
    <citation type="submission" date="2019-06" db="EMBL/GenBank/DDBJ databases">
        <authorList>
            <person name="Deangelis K."/>
            <person name="Huntemann M."/>
            <person name="Clum A."/>
            <person name="Pillay M."/>
            <person name="Palaniappan K."/>
            <person name="Varghese N."/>
            <person name="Mikhailova N."/>
            <person name="Stamatis D."/>
            <person name="Reddy T."/>
            <person name="Daum C."/>
            <person name="Shapiro N."/>
            <person name="Ivanova N."/>
            <person name="Kyrpides N."/>
            <person name="Woyke T."/>
        </authorList>
    </citation>
    <scope>NUCLEOTIDE SEQUENCE [LARGE SCALE GENOMIC DNA]</scope>
    <source>
        <strain evidence="13">128R</strain>
    </source>
</reference>
<keyword evidence="4" id="KW-1134">Transmembrane beta strand</keyword>
<keyword evidence="5" id="KW-1029">Fimbrium biogenesis</keyword>
<dbReference type="InterPro" id="IPR025885">
    <property type="entry name" value="PapC_N"/>
</dbReference>
<dbReference type="InterPro" id="IPR025949">
    <property type="entry name" value="PapC-like_C"/>
</dbReference>
<keyword evidence="7" id="KW-0732">Signal</keyword>
<dbReference type="FunFam" id="2.60.40.2610:FF:000001">
    <property type="entry name" value="Outer membrane fimbrial usher protein"/>
    <property type="match status" value="1"/>
</dbReference>
<dbReference type="Pfam" id="PF00577">
    <property type="entry name" value="Usher"/>
    <property type="match status" value="1"/>
</dbReference>
<keyword evidence="6" id="KW-0812">Transmembrane</keyword>
<dbReference type="FunFam" id="3.10.20.410:FF:000001">
    <property type="entry name" value="Fimbrial outer membrane usher protein"/>
    <property type="match status" value="1"/>
</dbReference>
<feature type="domain" description="PapC N-terminal" evidence="12">
    <location>
        <begin position="42"/>
        <end position="188"/>
    </location>
</feature>
<evidence type="ECO:0000256" key="5">
    <source>
        <dbReference type="ARBA" id="ARBA00022558"/>
    </source>
</evidence>
<evidence type="ECO:0000259" key="12">
    <source>
        <dbReference type="Pfam" id="PF13954"/>
    </source>
</evidence>
<evidence type="ECO:0000256" key="1">
    <source>
        <dbReference type="ARBA" id="ARBA00004571"/>
    </source>
</evidence>
<dbReference type="OrthoDB" id="6554712at2"/>
<feature type="domain" description="PapC-like C-terminal" evidence="11">
    <location>
        <begin position="771"/>
        <end position="837"/>
    </location>
</feature>
<dbReference type="Gene3D" id="2.60.40.2610">
    <property type="entry name" value="Outer membrane usher protein FimD, plug domain"/>
    <property type="match status" value="1"/>
</dbReference>
<dbReference type="FunFam" id="2.60.40.3110:FF:000001">
    <property type="entry name" value="Putative fimbrial outer membrane usher"/>
    <property type="match status" value="1"/>
</dbReference>
<evidence type="ECO:0000256" key="8">
    <source>
        <dbReference type="ARBA" id="ARBA00023136"/>
    </source>
</evidence>
<dbReference type="GO" id="GO:0009297">
    <property type="term" value="P:pilus assembly"/>
    <property type="evidence" value="ECO:0007669"/>
    <property type="project" value="InterPro"/>
</dbReference>
<evidence type="ECO:0000256" key="3">
    <source>
        <dbReference type="ARBA" id="ARBA00022448"/>
    </source>
</evidence>
<evidence type="ECO:0000256" key="2">
    <source>
        <dbReference type="ARBA" id="ARBA00008064"/>
    </source>
</evidence>
<dbReference type="PANTHER" id="PTHR30451:SF21">
    <property type="entry name" value="FIMBRIAL USHER DOMAIN-CONTAINING PROTEIN YDET-RELATED"/>
    <property type="match status" value="1"/>
</dbReference>
<evidence type="ECO:0000313" key="13">
    <source>
        <dbReference type="EMBL" id="TVZ69348.1"/>
    </source>
</evidence>
<comment type="subcellular location">
    <subcellularLocation>
        <location evidence="1">Cell outer membrane</location>
        <topology evidence="1">Multi-pass membrane protein</topology>
    </subcellularLocation>
</comment>